<keyword evidence="15" id="KW-1185">Reference proteome</keyword>
<evidence type="ECO:0000259" key="10">
    <source>
        <dbReference type="Pfam" id="PF02878"/>
    </source>
</evidence>
<dbReference type="SUPFAM" id="SSF51161">
    <property type="entry name" value="Trimeric LpxA-like enzymes"/>
    <property type="match status" value="1"/>
</dbReference>
<dbReference type="RefSeq" id="WP_052570823.1">
    <property type="nucleotide sequence ID" value="NZ_CP009498.1"/>
</dbReference>
<feature type="domain" description="Alpha-D-phosphohexomutase alpha/beta/alpha" evidence="11">
    <location>
        <begin position="535"/>
        <end position="634"/>
    </location>
</feature>
<evidence type="ECO:0000256" key="5">
    <source>
        <dbReference type="ARBA" id="ARBA00022553"/>
    </source>
</evidence>
<evidence type="ECO:0000256" key="7">
    <source>
        <dbReference type="ARBA" id="ARBA00022737"/>
    </source>
</evidence>
<dbReference type="SUPFAM" id="SSF53448">
    <property type="entry name" value="Nucleotide-diphospho-sugar transferases"/>
    <property type="match status" value="1"/>
</dbReference>
<reference evidence="14 15" key="1">
    <citation type="submission" date="2014-09" db="EMBL/GenBank/DDBJ databases">
        <title>Complete genome sequence of Endomicrobium proavitum.</title>
        <authorList>
            <person name="Zheng H."/>
        </authorList>
    </citation>
    <scope>NUCLEOTIDE SEQUENCE [LARGE SCALE GENOMIC DNA]</scope>
    <source>
        <strain evidence="14 15">Rsa215</strain>
    </source>
</reference>
<feature type="domain" description="EIF2B subunit epsilon/gamma LbH" evidence="13">
    <location>
        <begin position="253"/>
        <end position="352"/>
    </location>
</feature>
<dbReference type="InterPro" id="IPR005845">
    <property type="entry name" value="A-D-PHexomutase_a/b/a-II"/>
</dbReference>
<evidence type="ECO:0000313" key="14">
    <source>
        <dbReference type="EMBL" id="AKL98270.1"/>
    </source>
</evidence>
<dbReference type="GO" id="GO:0016740">
    <property type="term" value="F:transferase activity"/>
    <property type="evidence" value="ECO:0007669"/>
    <property type="project" value="UniProtKB-KW"/>
</dbReference>
<evidence type="ECO:0000313" key="15">
    <source>
        <dbReference type="Proteomes" id="UP000035337"/>
    </source>
</evidence>
<evidence type="ECO:0000256" key="1">
    <source>
        <dbReference type="ARBA" id="ARBA00004514"/>
    </source>
</evidence>
<protein>
    <submittedName>
        <fullName evidence="14">Mannose-1-phosphate guanyltransferase</fullName>
    </submittedName>
</protein>
<dbReference type="Pfam" id="PF00483">
    <property type="entry name" value="NTP_transferase"/>
    <property type="match status" value="1"/>
</dbReference>
<dbReference type="InterPro" id="IPR005844">
    <property type="entry name" value="A-D-PHexomutase_a/b/a-I"/>
</dbReference>
<dbReference type="Gene3D" id="3.30.310.50">
    <property type="entry name" value="Alpha-D-phosphohexomutase, C-terminal domain"/>
    <property type="match status" value="1"/>
</dbReference>
<dbReference type="InterPro" id="IPR029044">
    <property type="entry name" value="Nucleotide-diphossugar_trans"/>
</dbReference>
<dbReference type="InterPro" id="IPR016055">
    <property type="entry name" value="A-D-PHexomutase_a/b/a-I/II/III"/>
</dbReference>
<dbReference type="InterPro" id="IPR050486">
    <property type="entry name" value="Mannose-1P_guanyltransferase"/>
</dbReference>
<evidence type="ECO:0000259" key="9">
    <source>
        <dbReference type="Pfam" id="PF00483"/>
    </source>
</evidence>
<feature type="domain" description="Nucleotidyl transferase" evidence="9">
    <location>
        <begin position="3"/>
        <end position="232"/>
    </location>
</feature>
<comment type="similarity">
    <text evidence="2">Belongs to the phosphohexose mutase family.</text>
</comment>
<dbReference type="PROSITE" id="PS00101">
    <property type="entry name" value="HEXAPEP_TRANSFERASES"/>
    <property type="match status" value="1"/>
</dbReference>
<dbReference type="Pfam" id="PF02878">
    <property type="entry name" value="PGM_PMM_I"/>
    <property type="match status" value="1"/>
</dbReference>
<dbReference type="InterPro" id="IPR056764">
    <property type="entry name" value="LbH_EIF2B3/5"/>
</dbReference>
<keyword evidence="3" id="KW-0963">Cytoplasm</keyword>
<organism evidence="14 15">
    <name type="scientific">Endomicrobium proavitum</name>
    <dbReference type="NCBI Taxonomy" id="1408281"/>
    <lineage>
        <taxon>Bacteria</taxon>
        <taxon>Pseudomonadati</taxon>
        <taxon>Elusimicrobiota</taxon>
        <taxon>Endomicrobiia</taxon>
        <taxon>Endomicrobiales</taxon>
        <taxon>Endomicrobiaceae</taxon>
        <taxon>Endomicrobium</taxon>
    </lineage>
</organism>
<dbReference type="STRING" id="1408281.Epro_0891"/>
<dbReference type="AlphaFoldDB" id="A0A0G3WK47"/>
<dbReference type="PATRIC" id="fig|1408281.3.peg.911"/>
<dbReference type="InterPro" id="IPR011004">
    <property type="entry name" value="Trimer_LpxA-like_sf"/>
</dbReference>
<dbReference type="InterPro" id="IPR005846">
    <property type="entry name" value="A-D-PHexomutase_a/b/a-III"/>
</dbReference>
<dbReference type="SUPFAM" id="SSF55957">
    <property type="entry name" value="Phosphoglucomutase, C-terminal domain"/>
    <property type="match status" value="1"/>
</dbReference>
<keyword evidence="5" id="KW-0597">Phosphoprotein</keyword>
<evidence type="ECO:0000259" key="11">
    <source>
        <dbReference type="Pfam" id="PF02879"/>
    </source>
</evidence>
<dbReference type="CDD" id="cd05805">
    <property type="entry name" value="MPG1_transferase"/>
    <property type="match status" value="1"/>
</dbReference>
<evidence type="ECO:0000256" key="3">
    <source>
        <dbReference type="ARBA" id="ARBA00022490"/>
    </source>
</evidence>
<feature type="domain" description="Alpha-D-phosphohexomutase alpha/beta/alpha" evidence="10">
    <location>
        <begin position="385"/>
        <end position="515"/>
    </location>
</feature>
<dbReference type="Gene3D" id="3.40.120.10">
    <property type="entry name" value="Alpha-D-Glucose-1,6-Bisphosphate, subunit A, domain 3"/>
    <property type="match status" value="3"/>
</dbReference>
<evidence type="ECO:0000256" key="4">
    <source>
        <dbReference type="ARBA" id="ARBA00022540"/>
    </source>
</evidence>
<accession>A0A0G3WK47</accession>
<dbReference type="GO" id="GO:0005975">
    <property type="term" value="P:carbohydrate metabolic process"/>
    <property type="evidence" value="ECO:0007669"/>
    <property type="project" value="InterPro"/>
</dbReference>
<dbReference type="Gene3D" id="3.90.550.10">
    <property type="entry name" value="Spore Coat Polysaccharide Biosynthesis Protein SpsA, Chain A"/>
    <property type="match status" value="1"/>
</dbReference>
<dbReference type="InterPro" id="IPR018357">
    <property type="entry name" value="Hexapep_transf_CS"/>
</dbReference>
<feature type="domain" description="Alpha-D-phosphohexomutase alpha/beta/alpha" evidence="12">
    <location>
        <begin position="638"/>
        <end position="747"/>
    </location>
</feature>
<evidence type="ECO:0000259" key="12">
    <source>
        <dbReference type="Pfam" id="PF02880"/>
    </source>
</evidence>
<dbReference type="EMBL" id="CP009498">
    <property type="protein sequence ID" value="AKL98270.1"/>
    <property type="molecule type" value="Genomic_DNA"/>
</dbReference>
<dbReference type="CDD" id="cd04181">
    <property type="entry name" value="NTP_transferase"/>
    <property type="match status" value="1"/>
</dbReference>
<dbReference type="OrthoDB" id="9801899at2"/>
<dbReference type="Proteomes" id="UP000035337">
    <property type="component" value="Chromosome"/>
</dbReference>
<evidence type="ECO:0000256" key="2">
    <source>
        <dbReference type="ARBA" id="ARBA00010231"/>
    </source>
</evidence>
<dbReference type="Pfam" id="PF02880">
    <property type="entry name" value="PGM_PMM_III"/>
    <property type="match status" value="1"/>
</dbReference>
<sequence length="834" mass="92124">MQAVIMAGGFGTRLRPITCSIPKPMALTANKPMLWHILNLLKKYNFNDLTMMLYYQPEIITDYFGDGKDFGVDIKYLRPEADLGTAGSVKFAQKNIKDTFIVISGDVLTDFDLSKAIEFHKQKKAVATMVLTRVNNPLQFGVVITDKEGKIERFLEKPSWGEVFSDTINTGIYILEPEVFDYIPSDKSFDFSKNLFPELLKNKKALYGYVAEGYWKDIGNHDEYRLAHYDILDGKVDMRLEGKKIIVGSKEILAGENAVIGKNVEVDGQVILGNNVTIEDGARISRSVIGSNVKIGAGADVLGAIVWDNVTIGTEARLKEDVIGSSTKIGDRAVVQVGTIIADDCTIGADAVIRTNLRIWPHKVVEAGAILSSSLVWGEKWNKALFNAYGITGLGNIEITPEFAAKIGSAYGAYVGQGAYVLTSRDDHRTTRMIKRGLISGLLSAGVKVGDLTSSPIPVVRYEIGNEGEAGGVHMRQSPYDPRFFDIKFFDSKGGDISISQEKAIEQLFFREDFKRADIDKVGEITVPPRAVEYYKTGYLNTIKKDNIRNSRLKIIIDYAYSSVSMIFPAILGELGVEVVALNAFVNSSKITKSQEEFANSLNQLSDIVTTLKSDAGFLIDTGAEKLFLVDEKGKILPDDLAMLIVAYLVMKDSKNKNAAIAVPVNTSSVIDELAAKFGVKVKRTATDPRNIMAAAKDKDVVFVGDGRGGFIFPEFQNAFDAMYAIGKVIEMMAEEKISLSKVSREIPSFEVLHKTVPCSWDKKGQAMRKAIEDTKGQKVELIDGVKIYANNGWVLLVPDPDEAYFHIWAEAKDKSTATGFLETYSEKIKQWQE</sequence>
<dbReference type="PANTHER" id="PTHR22572">
    <property type="entry name" value="SUGAR-1-PHOSPHATE GUANYL TRANSFERASE"/>
    <property type="match status" value="1"/>
</dbReference>
<proteinExistence type="inferred from homology"/>
<dbReference type="InterPro" id="IPR005835">
    <property type="entry name" value="NTP_transferase_dom"/>
</dbReference>
<comment type="subcellular location">
    <subcellularLocation>
        <location evidence="1">Cytoplasm</location>
        <location evidence="1">Cytosol</location>
    </subcellularLocation>
</comment>
<evidence type="ECO:0000259" key="13">
    <source>
        <dbReference type="Pfam" id="PF25084"/>
    </source>
</evidence>
<gene>
    <name evidence="14" type="ORF">Epro_0891</name>
</gene>
<dbReference type="GO" id="GO:0016868">
    <property type="term" value="F:intramolecular phosphotransferase activity"/>
    <property type="evidence" value="ECO:0007669"/>
    <property type="project" value="InterPro"/>
</dbReference>
<evidence type="ECO:0000256" key="6">
    <source>
        <dbReference type="ARBA" id="ARBA00022679"/>
    </source>
</evidence>
<dbReference type="KEGG" id="epo:Epro_0891"/>
<keyword evidence="4" id="KW-0396">Initiation factor</keyword>
<keyword evidence="6 14" id="KW-0808">Transferase</keyword>
<dbReference type="Pfam" id="PF25084">
    <property type="entry name" value="LbH_EIF2B"/>
    <property type="match status" value="1"/>
</dbReference>
<dbReference type="SUPFAM" id="SSF53738">
    <property type="entry name" value="Phosphoglucomutase, first 3 domains"/>
    <property type="match status" value="3"/>
</dbReference>
<dbReference type="InterPro" id="IPR036900">
    <property type="entry name" value="A-D-PHexomutase_C_sf"/>
</dbReference>
<dbReference type="Pfam" id="PF02879">
    <property type="entry name" value="PGM_PMM_II"/>
    <property type="match status" value="1"/>
</dbReference>
<evidence type="ECO:0000256" key="8">
    <source>
        <dbReference type="ARBA" id="ARBA00022917"/>
    </source>
</evidence>
<keyword evidence="7" id="KW-0677">Repeat</keyword>
<name>A0A0G3WK47_9BACT</name>
<keyword evidence="8" id="KW-0648">Protein biosynthesis</keyword>
<dbReference type="Gene3D" id="2.160.10.10">
    <property type="entry name" value="Hexapeptide repeat proteins"/>
    <property type="match status" value="2"/>
</dbReference>